<dbReference type="InterPro" id="IPR019563">
    <property type="entry name" value="GH97_catalytic"/>
</dbReference>
<dbReference type="InterPro" id="IPR029483">
    <property type="entry name" value="GH97_C"/>
</dbReference>
<dbReference type="Gene3D" id="3.20.20.70">
    <property type="entry name" value="Aldolase class I"/>
    <property type="match status" value="1"/>
</dbReference>
<evidence type="ECO:0000313" key="6">
    <source>
        <dbReference type="Proteomes" id="UP000471435"/>
    </source>
</evidence>
<dbReference type="InterPro" id="IPR017853">
    <property type="entry name" value="GH"/>
</dbReference>
<keyword evidence="6" id="KW-1185">Reference proteome</keyword>
<proteinExistence type="predicted"/>
<dbReference type="PANTHER" id="PTHR35803">
    <property type="entry name" value="GLUCAN 1,4-ALPHA-GLUCOSIDASE SUSB-RELATED"/>
    <property type="match status" value="1"/>
</dbReference>
<reference evidence="5 6" key="1">
    <citation type="submission" date="2019-12" db="EMBL/GenBank/DDBJ databases">
        <title>Genomic-based taxomic classification of the family Erythrobacteraceae.</title>
        <authorList>
            <person name="Xu L."/>
        </authorList>
    </citation>
    <scope>NUCLEOTIDE SEQUENCE [LARGE SCALE GENOMIC DNA]</scope>
    <source>
        <strain evidence="5 6">SW-109</strain>
    </source>
</reference>
<organism evidence="5 6">
    <name type="scientific">Pontixanthobacter luteolus</name>
    <dbReference type="NCBI Taxonomy" id="295089"/>
    <lineage>
        <taxon>Bacteria</taxon>
        <taxon>Pseudomonadati</taxon>
        <taxon>Pseudomonadota</taxon>
        <taxon>Alphaproteobacteria</taxon>
        <taxon>Sphingomonadales</taxon>
        <taxon>Erythrobacteraceae</taxon>
        <taxon>Pontixanthobacter</taxon>
    </lineage>
</organism>
<feature type="domain" description="Glycosyl-hydrolase 97 catalytic" evidence="2">
    <location>
        <begin position="294"/>
        <end position="481"/>
    </location>
</feature>
<feature type="chain" id="PRO_5026129806" evidence="1">
    <location>
        <begin position="22"/>
        <end position="679"/>
    </location>
</feature>
<protein>
    <submittedName>
        <fullName evidence="5">Glycoside hydrolase family 97 protein</fullName>
    </submittedName>
</protein>
<dbReference type="InterPro" id="IPR013785">
    <property type="entry name" value="Aldolase_TIM"/>
</dbReference>
<dbReference type="Proteomes" id="UP000471435">
    <property type="component" value="Unassembled WGS sequence"/>
</dbReference>
<dbReference type="GO" id="GO:0030246">
    <property type="term" value="F:carbohydrate binding"/>
    <property type="evidence" value="ECO:0007669"/>
    <property type="project" value="InterPro"/>
</dbReference>
<dbReference type="InterPro" id="IPR014718">
    <property type="entry name" value="GH-type_carb-bd"/>
</dbReference>
<dbReference type="PANTHER" id="PTHR35803:SF1">
    <property type="entry name" value="GLUCAN 1,4-ALPHA-GLUCOSIDASE SUSB"/>
    <property type="match status" value="1"/>
</dbReference>
<dbReference type="RefSeq" id="WP_160730725.1">
    <property type="nucleotide sequence ID" value="NZ_WTYP01000002.1"/>
</dbReference>
<comment type="caution">
    <text evidence="5">The sequence shown here is derived from an EMBL/GenBank/DDBJ whole genome shotgun (WGS) entry which is preliminary data.</text>
</comment>
<evidence type="ECO:0000259" key="3">
    <source>
        <dbReference type="Pfam" id="PF14508"/>
    </source>
</evidence>
<gene>
    <name evidence="5" type="ORF">GRI43_08520</name>
</gene>
<keyword evidence="1" id="KW-0732">Signal</keyword>
<dbReference type="Gene3D" id="2.70.98.10">
    <property type="match status" value="1"/>
</dbReference>
<dbReference type="InterPro" id="IPR029486">
    <property type="entry name" value="GH97_N"/>
</dbReference>
<evidence type="ECO:0000259" key="2">
    <source>
        <dbReference type="Pfam" id="PF10566"/>
    </source>
</evidence>
<dbReference type="EMBL" id="WTYP01000002">
    <property type="protein sequence ID" value="MXP47423.1"/>
    <property type="molecule type" value="Genomic_DNA"/>
</dbReference>
<feature type="signal peptide" evidence="1">
    <location>
        <begin position="1"/>
        <end position="21"/>
    </location>
</feature>
<accession>A0A6I4V0I1</accession>
<evidence type="ECO:0000256" key="1">
    <source>
        <dbReference type="SAM" id="SignalP"/>
    </source>
</evidence>
<dbReference type="GO" id="GO:0016787">
    <property type="term" value="F:hydrolase activity"/>
    <property type="evidence" value="ECO:0007669"/>
    <property type="project" value="UniProtKB-KW"/>
</dbReference>
<feature type="domain" description="Glycosyl-hydrolase 97 C-terminal oligomerisation" evidence="4">
    <location>
        <begin position="575"/>
        <end position="676"/>
    </location>
</feature>
<dbReference type="SUPFAM" id="SSF51445">
    <property type="entry name" value="(Trans)glycosidases"/>
    <property type="match status" value="1"/>
</dbReference>
<feature type="domain" description="Glycosyl-hydrolase 97 N-terminal" evidence="3">
    <location>
        <begin position="24"/>
        <end position="276"/>
    </location>
</feature>
<dbReference type="OrthoDB" id="57532at2"/>
<dbReference type="InterPro" id="IPR052720">
    <property type="entry name" value="Glycosyl_hydrolase_97"/>
</dbReference>
<name>A0A6I4V0I1_9SPHN</name>
<dbReference type="Pfam" id="PF14508">
    <property type="entry name" value="GH97_N"/>
    <property type="match status" value="1"/>
</dbReference>
<dbReference type="Pfam" id="PF10566">
    <property type="entry name" value="Glyco_hydro_97"/>
    <property type="match status" value="1"/>
</dbReference>
<sequence>MRLTHILAAIAALFTSLAANAETVQSPDGRITVTLDADGEGIPFYSIERDGKPLIAKSNLGFNFTDDDPMRRNFEVVATTNAVADITWEQPWGERQFVRDHHNELALTFAEKDETPRQITVRLRVFDDGVGFRYEFPEQEHFSTARIAEELTEFNLATEQADGGRAWWIQAGDWNRYEHLYTETPVDGVSVAHTPITFHMADGTHMSLHEAALVDYSGMWLRRMQGTNFRAQLAPSPRGAKVIRDAPFHTPWRSIRIADGPAGLYESDLELNLNAPNKLGDVSWFTPHKYIGIWWEMHLHESSWASGEKHGATTENAIKHIDFAAEHGFRGVLIEGWNLGWDGSWFGNGRDFSFTEAYPDFDIERVAAYAREKGVRIIGHHETGGNIDVYERQLPDAMEFYERLGIDAVKSGYVADAGGIIAPDGNGGETFVWHDGQEMARHHLKVVKEAAAHKIAMNPHEPIKATGLRRTYPNWVSREGARGAEYDAWAVPKNQPDHVPTMVWTRMLSGPMDYTSGVFSLEGRGATEPDIPSTLARQLAFYVVIYSPIQMVADLPENLAKYPRALDFTKRVPADWSETKLLDGAIGEYAVMARKDRNSDKWYLGGVTDENARMVTVDLAFLDKDRRYVATIWRDGAGADGLGDDRHAMEVETRPVGADNTLELAIARAGGFAVEIAPE</sequence>
<keyword evidence="5" id="KW-0378">Hydrolase</keyword>
<evidence type="ECO:0000259" key="4">
    <source>
        <dbReference type="Pfam" id="PF14509"/>
    </source>
</evidence>
<evidence type="ECO:0000313" key="5">
    <source>
        <dbReference type="EMBL" id="MXP47423.1"/>
    </source>
</evidence>
<dbReference type="Pfam" id="PF14509">
    <property type="entry name" value="GH97_C"/>
    <property type="match status" value="1"/>
</dbReference>
<dbReference type="AlphaFoldDB" id="A0A6I4V0I1"/>